<dbReference type="PROSITE" id="PS50084">
    <property type="entry name" value="KH_TYPE_1"/>
    <property type="match status" value="2"/>
</dbReference>
<reference evidence="5" key="1">
    <citation type="journal article" date="2020" name="bioRxiv">
        <title>A rank-normalized archaeal taxonomy based on genome phylogeny resolves widespread incomplete and uneven classifications.</title>
        <authorList>
            <person name="Rinke C."/>
            <person name="Chuvochina M."/>
            <person name="Mussig A.J."/>
            <person name="Chaumeil P.-A."/>
            <person name="Waite D.W."/>
            <person name="Whitman W.B."/>
            <person name="Parks D.H."/>
            <person name="Hugenholtz P."/>
        </authorList>
    </citation>
    <scope>NUCLEOTIDE SEQUENCE [LARGE SCALE GENOMIC DNA]</scope>
</reference>
<dbReference type="InterPro" id="IPR036612">
    <property type="entry name" value="KH_dom_type_1_sf"/>
</dbReference>
<dbReference type="InterPro" id="IPR004088">
    <property type="entry name" value="KH_dom_type_1"/>
</dbReference>
<feature type="domain" description="K Homology" evidence="3">
    <location>
        <begin position="79"/>
        <end position="154"/>
    </location>
</feature>
<dbReference type="Pfam" id="PF22891">
    <property type="entry name" value="KH_PNO1_2nd"/>
    <property type="match status" value="1"/>
</dbReference>
<dbReference type="Proteomes" id="UP000577419">
    <property type="component" value="Unassembled WGS sequence"/>
</dbReference>
<dbReference type="Gene3D" id="3.30.1370.10">
    <property type="entry name" value="K Homology domain, type 1"/>
    <property type="match status" value="2"/>
</dbReference>
<comment type="caution">
    <text evidence="4">The sequence shown here is derived from an EMBL/GenBank/DDBJ whole genome shotgun (WGS) entry which is preliminary data.</text>
</comment>
<evidence type="ECO:0000259" key="3">
    <source>
        <dbReference type="SMART" id="SM00322"/>
    </source>
</evidence>
<dbReference type="EMBL" id="DUFG01000016">
    <property type="protein sequence ID" value="HIH08296.1"/>
    <property type="molecule type" value="Genomic_DNA"/>
</dbReference>
<evidence type="ECO:0000313" key="5">
    <source>
        <dbReference type="Proteomes" id="UP000577419"/>
    </source>
</evidence>
<gene>
    <name evidence="4" type="ORF">HA237_02925</name>
</gene>
<protein>
    <submittedName>
        <fullName evidence="4">RNA-processing protein</fullName>
    </submittedName>
</protein>
<dbReference type="GO" id="GO:0003723">
    <property type="term" value="F:RNA binding"/>
    <property type="evidence" value="ECO:0007669"/>
    <property type="project" value="UniProtKB-UniRule"/>
</dbReference>
<dbReference type="PANTHER" id="PTHR12826:SF13">
    <property type="entry name" value="RNA-BINDING PROTEIN PNO1"/>
    <property type="match status" value="1"/>
</dbReference>
<keyword evidence="1 2" id="KW-0694">RNA-binding</keyword>
<evidence type="ECO:0000256" key="1">
    <source>
        <dbReference type="ARBA" id="ARBA00022884"/>
    </source>
</evidence>
<evidence type="ECO:0000313" key="4">
    <source>
        <dbReference type="EMBL" id="HIH08296.1"/>
    </source>
</evidence>
<dbReference type="SMART" id="SM00322">
    <property type="entry name" value="KH"/>
    <property type="match status" value="2"/>
</dbReference>
<name>A0A7J4IZA4_9ARCH</name>
<dbReference type="InterPro" id="IPR004087">
    <property type="entry name" value="KH_dom"/>
</dbReference>
<evidence type="ECO:0000256" key="2">
    <source>
        <dbReference type="PROSITE-ProRule" id="PRU00117"/>
    </source>
</evidence>
<proteinExistence type="predicted"/>
<dbReference type="InterPro" id="IPR019964">
    <property type="entry name" value="KH_domain_protein_archaea"/>
</dbReference>
<feature type="domain" description="K Homology" evidence="3">
    <location>
        <begin position="2"/>
        <end position="68"/>
    </location>
</feature>
<dbReference type="NCBIfam" id="TIGR03665">
    <property type="entry name" value="arCOG04150"/>
    <property type="match status" value="1"/>
</dbReference>
<accession>A0A7J4IZA4</accession>
<dbReference type="AlphaFoldDB" id="A0A7J4IZA4"/>
<sequence>MQSEVIKVPLDRVGALVGVKGLTKREIERKAGCRLSIDSESGEVEVSLGKGTPLGFLKALNVVKAIARGFSPERAFELFKEGMVLDVIELSDVASTSRAREHRRGRVIGKKGKARKEIEENTNALISVYGKTISIIGTEEAIEKARKSVELLVHGASHETVFRKLEHGFEEEKFDL</sequence>
<dbReference type="SUPFAM" id="SSF54791">
    <property type="entry name" value="Eukaryotic type KH-domain (KH-domain type I)"/>
    <property type="match status" value="2"/>
</dbReference>
<dbReference type="Pfam" id="PF00013">
    <property type="entry name" value="KH_1"/>
    <property type="match status" value="1"/>
</dbReference>
<organism evidence="4 5">
    <name type="scientific">Candidatus Iainarchaeum sp</name>
    <dbReference type="NCBI Taxonomy" id="3101447"/>
    <lineage>
        <taxon>Archaea</taxon>
        <taxon>Candidatus Iainarchaeota</taxon>
        <taxon>Candidatus Iainarchaeia</taxon>
        <taxon>Candidatus Iainarchaeales</taxon>
        <taxon>Candidatus Iainarchaeaceae</taxon>
        <taxon>Candidatus Iainarchaeum</taxon>
    </lineage>
</organism>
<dbReference type="PANTHER" id="PTHR12826">
    <property type="entry name" value="RIBONUCLEASE Y"/>
    <property type="match status" value="1"/>
</dbReference>
<dbReference type="InterPro" id="IPR055211">
    <property type="entry name" value="KH_PNO1_2nd"/>
</dbReference>